<feature type="transmembrane region" description="Helical" evidence="5">
    <location>
        <begin position="13"/>
        <end position="31"/>
    </location>
</feature>
<sequence>ASFSSRTGAEMDWLSLTLTTVLILVLYVIRLSRLRKTRIPRDAKLPPVPPATPLIGHAEYRREHFFATTAIEWAKSYGHTFRVKLGFTEIVIVNDYDAIERLFARDELLCRSKAWRLYGLSVGFENLMSTAIGFFQAGSAGVPTFMHWHMLHFALRADSLQAEVQAEIDRVIGPDRRPAWEDRRKMPLTMGVLWEMLRWKSITPLSVPRR</sequence>
<dbReference type="InterPro" id="IPR050182">
    <property type="entry name" value="Cytochrome_P450_fam2"/>
</dbReference>
<evidence type="ECO:0000313" key="6">
    <source>
        <dbReference type="EMBL" id="KAK8756957.1"/>
    </source>
</evidence>
<dbReference type="GO" id="GO:0006082">
    <property type="term" value="P:organic acid metabolic process"/>
    <property type="evidence" value="ECO:0007669"/>
    <property type="project" value="TreeGrafter"/>
</dbReference>
<keyword evidence="5" id="KW-0472">Membrane</keyword>
<gene>
    <name evidence="6" type="ORF">V5799_000341</name>
</gene>
<comment type="caution">
    <text evidence="6">The sequence shown here is derived from an EMBL/GenBank/DDBJ whole genome shotgun (WGS) entry which is preliminary data.</text>
</comment>
<keyword evidence="3" id="KW-0408">Iron</keyword>
<dbReference type="AlphaFoldDB" id="A0AAQ4D3B7"/>
<dbReference type="GO" id="GO:0005737">
    <property type="term" value="C:cytoplasm"/>
    <property type="evidence" value="ECO:0007669"/>
    <property type="project" value="TreeGrafter"/>
</dbReference>
<dbReference type="Proteomes" id="UP001321473">
    <property type="component" value="Unassembled WGS sequence"/>
</dbReference>
<dbReference type="Gene3D" id="1.10.630.10">
    <property type="entry name" value="Cytochrome P450"/>
    <property type="match status" value="2"/>
</dbReference>
<keyword evidence="7" id="KW-1185">Reference proteome</keyword>
<comment type="similarity">
    <text evidence="1">Belongs to the cytochrome P450 family.</text>
</comment>
<proteinExistence type="inferred from homology"/>
<dbReference type="PANTHER" id="PTHR24300:SF375">
    <property type="entry name" value="CYTOCHROME P450 FAMILY"/>
    <property type="match status" value="1"/>
</dbReference>
<dbReference type="GO" id="GO:0016712">
    <property type="term" value="F:oxidoreductase activity, acting on paired donors, with incorporation or reduction of molecular oxygen, reduced flavin or flavoprotein as one donor, and incorporation of one atom of oxygen"/>
    <property type="evidence" value="ECO:0007669"/>
    <property type="project" value="TreeGrafter"/>
</dbReference>
<evidence type="ECO:0000256" key="2">
    <source>
        <dbReference type="ARBA" id="ARBA00022723"/>
    </source>
</evidence>
<accession>A0AAQ4D3B7</accession>
<evidence type="ECO:0000313" key="7">
    <source>
        <dbReference type="Proteomes" id="UP001321473"/>
    </source>
</evidence>
<keyword evidence="2" id="KW-0479">Metal-binding</keyword>
<dbReference type="InterPro" id="IPR036396">
    <property type="entry name" value="Cyt_P450_sf"/>
</dbReference>
<keyword evidence="5" id="KW-0812">Transmembrane</keyword>
<evidence type="ECO:0000256" key="4">
    <source>
        <dbReference type="ARBA" id="ARBA00023033"/>
    </source>
</evidence>
<dbReference type="EMBL" id="JARKHS020035738">
    <property type="protein sequence ID" value="KAK8756957.1"/>
    <property type="molecule type" value="Genomic_DNA"/>
</dbReference>
<organism evidence="6 7">
    <name type="scientific">Amblyomma americanum</name>
    <name type="common">Lone star tick</name>
    <dbReference type="NCBI Taxonomy" id="6943"/>
    <lineage>
        <taxon>Eukaryota</taxon>
        <taxon>Metazoa</taxon>
        <taxon>Ecdysozoa</taxon>
        <taxon>Arthropoda</taxon>
        <taxon>Chelicerata</taxon>
        <taxon>Arachnida</taxon>
        <taxon>Acari</taxon>
        <taxon>Parasitiformes</taxon>
        <taxon>Ixodida</taxon>
        <taxon>Ixodoidea</taxon>
        <taxon>Ixodidae</taxon>
        <taxon>Amblyomminae</taxon>
        <taxon>Amblyomma</taxon>
    </lineage>
</organism>
<evidence type="ECO:0000256" key="3">
    <source>
        <dbReference type="ARBA" id="ARBA00023004"/>
    </source>
</evidence>
<dbReference type="SUPFAM" id="SSF48264">
    <property type="entry name" value="Cytochrome P450"/>
    <property type="match status" value="2"/>
</dbReference>
<reference evidence="6 7" key="1">
    <citation type="journal article" date="2023" name="Arcadia Sci">
        <title>De novo assembly of a long-read Amblyomma americanum tick genome.</title>
        <authorList>
            <person name="Chou S."/>
            <person name="Poskanzer K.E."/>
            <person name="Rollins M."/>
            <person name="Thuy-Boun P.S."/>
        </authorList>
    </citation>
    <scope>NUCLEOTIDE SEQUENCE [LARGE SCALE GENOMIC DNA]</scope>
    <source>
        <strain evidence="6">F_SG_1</strain>
        <tissue evidence="6">Salivary glands</tissue>
    </source>
</reference>
<dbReference type="GO" id="GO:0005506">
    <property type="term" value="F:iron ion binding"/>
    <property type="evidence" value="ECO:0007669"/>
    <property type="project" value="InterPro"/>
</dbReference>
<dbReference type="GO" id="GO:0006805">
    <property type="term" value="P:xenobiotic metabolic process"/>
    <property type="evidence" value="ECO:0007669"/>
    <property type="project" value="TreeGrafter"/>
</dbReference>
<evidence type="ECO:0008006" key="8">
    <source>
        <dbReference type="Google" id="ProtNLM"/>
    </source>
</evidence>
<keyword evidence="5" id="KW-1133">Transmembrane helix</keyword>
<dbReference type="GO" id="GO:0020037">
    <property type="term" value="F:heme binding"/>
    <property type="evidence" value="ECO:0007669"/>
    <property type="project" value="InterPro"/>
</dbReference>
<keyword evidence="4" id="KW-0503">Monooxygenase</keyword>
<dbReference type="PANTHER" id="PTHR24300">
    <property type="entry name" value="CYTOCHROME P450 508A4-RELATED"/>
    <property type="match status" value="1"/>
</dbReference>
<feature type="non-terminal residue" evidence="6">
    <location>
        <position position="1"/>
    </location>
</feature>
<keyword evidence="4" id="KW-0560">Oxidoreductase</keyword>
<evidence type="ECO:0000256" key="1">
    <source>
        <dbReference type="ARBA" id="ARBA00010617"/>
    </source>
</evidence>
<evidence type="ECO:0000256" key="5">
    <source>
        <dbReference type="SAM" id="Phobius"/>
    </source>
</evidence>
<name>A0AAQ4D3B7_AMBAM</name>
<dbReference type="InterPro" id="IPR001128">
    <property type="entry name" value="Cyt_P450"/>
</dbReference>
<dbReference type="Pfam" id="PF00067">
    <property type="entry name" value="p450"/>
    <property type="match status" value="2"/>
</dbReference>
<protein>
    <recommendedName>
        <fullName evidence="8">Cytochrome P450</fullName>
    </recommendedName>
</protein>